<organism evidence="4 5">
    <name type="scientific">Fructilactobacillus carniphilus</name>
    <dbReference type="NCBI Taxonomy" id="2940297"/>
    <lineage>
        <taxon>Bacteria</taxon>
        <taxon>Bacillati</taxon>
        <taxon>Bacillota</taxon>
        <taxon>Bacilli</taxon>
        <taxon>Lactobacillales</taxon>
        <taxon>Lactobacillaceae</taxon>
        <taxon>Fructilactobacillus</taxon>
    </lineage>
</organism>
<protein>
    <submittedName>
        <fullName evidence="4">Prepilin-type N-terminal cleavage/methylation domain-containing protein</fullName>
    </submittedName>
</protein>
<dbReference type="InterPro" id="IPR016977">
    <property type="entry name" value="ComGF"/>
</dbReference>
<dbReference type="Pfam" id="PF07963">
    <property type="entry name" value="N_methyl"/>
    <property type="match status" value="1"/>
</dbReference>
<name>A0ABY5BZ56_9LACO</name>
<accession>A0ABY5BZ56</accession>
<proteinExistence type="predicted"/>
<evidence type="ECO:0000256" key="2">
    <source>
        <dbReference type="ARBA" id="ARBA00023287"/>
    </source>
</evidence>
<evidence type="ECO:0000313" key="4">
    <source>
        <dbReference type="EMBL" id="USS91223.1"/>
    </source>
</evidence>
<sequence length="147" mass="17043">MNSTWIPNWKSNRSGFTLVETIISLGLISIGVSLMLMTVSLMRTDVKTQSHSLQFYRFVDVLESHHFNFKVDRCTTSSVNLTSQTEQQHYYLMLAKQTLKLRTSQGGYMPLLMDVQKTNFTVQRHWLVIKVLMEGKWYEAHARLVPG</sequence>
<dbReference type="RefSeq" id="WP_252795706.1">
    <property type="nucleotide sequence ID" value="NZ_CP097121.1"/>
</dbReference>
<dbReference type="EMBL" id="CP097121">
    <property type="protein sequence ID" value="USS91223.1"/>
    <property type="molecule type" value="Genomic_DNA"/>
</dbReference>
<keyword evidence="2" id="KW-0178">Competence</keyword>
<feature type="transmembrane region" description="Helical" evidence="3">
    <location>
        <begin position="22"/>
        <end position="42"/>
    </location>
</feature>
<keyword evidence="3" id="KW-0472">Membrane</keyword>
<dbReference type="NCBIfam" id="TIGR02532">
    <property type="entry name" value="IV_pilin_GFxxxE"/>
    <property type="match status" value="1"/>
</dbReference>
<reference evidence="4" key="1">
    <citation type="submission" date="2022-05" db="EMBL/GenBank/DDBJ databases">
        <authorList>
            <person name="Oliphant S.A."/>
            <person name="Watson-Haigh N.S."/>
            <person name="Sumby K.M."/>
            <person name="Gardner J.M."/>
            <person name="Jiranek V."/>
        </authorList>
    </citation>
    <scope>NUCLEOTIDE SEQUENCE</scope>
    <source>
        <strain evidence="4">KI4_A6</strain>
    </source>
</reference>
<comment type="subcellular location">
    <subcellularLocation>
        <location evidence="1">Cell surface</location>
    </subcellularLocation>
</comment>
<evidence type="ECO:0000313" key="5">
    <source>
        <dbReference type="Proteomes" id="UP001056164"/>
    </source>
</evidence>
<dbReference type="PROSITE" id="PS00409">
    <property type="entry name" value="PROKAR_NTER_METHYL"/>
    <property type="match status" value="1"/>
</dbReference>
<keyword evidence="3" id="KW-0812">Transmembrane</keyword>
<dbReference type="Proteomes" id="UP001056164">
    <property type="component" value="Chromosome"/>
</dbReference>
<evidence type="ECO:0000256" key="3">
    <source>
        <dbReference type="SAM" id="Phobius"/>
    </source>
</evidence>
<keyword evidence="5" id="KW-1185">Reference proteome</keyword>
<dbReference type="InterPro" id="IPR012902">
    <property type="entry name" value="N_methyl_site"/>
</dbReference>
<gene>
    <name evidence="4" type="ORF">M3M37_03225</name>
</gene>
<dbReference type="Pfam" id="PF15980">
    <property type="entry name" value="ComGF"/>
    <property type="match status" value="1"/>
</dbReference>
<evidence type="ECO:0000256" key="1">
    <source>
        <dbReference type="ARBA" id="ARBA00004241"/>
    </source>
</evidence>
<keyword evidence="3" id="KW-1133">Transmembrane helix</keyword>